<gene>
    <name evidence="2" type="ORF">EI97DRAFT_445306</name>
</gene>
<feature type="compositionally biased region" description="Low complexity" evidence="1">
    <location>
        <begin position="146"/>
        <end position="191"/>
    </location>
</feature>
<evidence type="ECO:0000313" key="2">
    <source>
        <dbReference type="EMBL" id="KAF2273030.1"/>
    </source>
</evidence>
<sequence length="216" mass="23430">MGGTWYTVKTYFRDHDPRPSKPNPYSSFTYRYHHAYRYAPAAPAPAPAPAPADAPEIASEQIPTAEDDSDYDEERDADFLAEARRAAGRDPVTGRRLDPGVQAADGSERGRKGGLLGKLRRKKSAAVGRGEGGDMASSQDVSMSLSGPVQPQQQQERSQGGAAAQSSRGAQKYQTAPPVRPQTQTQTQIQTPPQPDLEGYYAPPPRQAREYYAPGV</sequence>
<reference evidence="2" key="1">
    <citation type="journal article" date="2020" name="Stud. Mycol.">
        <title>101 Dothideomycetes genomes: a test case for predicting lifestyles and emergence of pathogens.</title>
        <authorList>
            <person name="Haridas S."/>
            <person name="Albert R."/>
            <person name="Binder M."/>
            <person name="Bloem J."/>
            <person name="Labutti K."/>
            <person name="Salamov A."/>
            <person name="Andreopoulos B."/>
            <person name="Baker S."/>
            <person name="Barry K."/>
            <person name="Bills G."/>
            <person name="Bluhm B."/>
            <person name="Cannon C."/>
            <person name="Castanera R."/>
            <person name="Culley D."/>
            <person name="Daum C."/>
            <person name="Ezra D."/>
            <person name="Gonzalez J."/>
            <person name="Henrissat B."/>
            <person name="Kuo A."/>
            <person name="Liang C."/>
            <person name="Lipzen A."/>
            <person name="Lutzoni F."/>
            <person name="Magnuson J."/>
            <person name="Mondo S."/>
            <person name="Nolan M."/>
            <person name="Ohm R."/>
            <person name="Pangilinan J."/>
            <person name="Park H.-J."/>
            <person name="Ramirez L."/>
            <person name="Alfaro M."/>
            <person name="Sun H."/>
            <person name="Tritt A."/>
            <person name="Yoshinaga Y."/>
            <person name="Zwiers L.-H."/>
            <person name="Turgeon B."/>
            <person name="Goodwin S."/>
            <person name="Spatafora J."/>
            <person name="Crous P."/>
            <person name="Grigoriev I."/>
        </authorList>
    </citation>
    <scope>NUCLEOTIDE SEQUENCE</scope>
    <source>
        <strain evidence="2">CBS 379.55</strain>
    </source>
</reference>
<dbReference type="EMBL" id="ML986514">
    <property type="protein sequence ID" value="KAF2273030.1"/>
    <property type="molecule type" value="Genomic_DNA"/>
</dbReference>
<feature type="compositionally biased region" description="Basic and acidic residues" evidence="1">
    <location>
        <begin position="77"/>
        <end position="98"/>
    </location>
</feature>
<feature type="compositionally biased region" description="Pro residues" evidence="1">
    <location>
        <begin position="42"/>
        <end position="52"/>
    </location>
</feature>
<dbReference type="Proteomes" id="UP000800097">
    <property type="component" value="Unassembled WGS sequence"/>
</dbReference>
<accession>A0A6A6J8Y6</accession>
<feature type="region of interest" description="Disordered" evidence="1">
    <location>
        <begin position="41"/>
        <end position="216"/>
    </location>
</feature>
<feature type="region of interest" description="Disordered" evidence="1">
    <location>
        <begin position="1"/>
        <end position="25"/>
    </location>
</feature>
<dbReference type="GeneID" id="54553134"/>
<organism evidence="2 3">
    <name type="scientific">Westerdykella ornata</name>
    <dbReference type="NCBI Taxonomy" id="318751"/>
    <lineage>
        <taxon>Eukaryota</taxon>
        <taxon>Fungi</taxon>
        <taxon>Dikarya</taxon>
        <taxon>Ascomycota</taxon>
        <taxon>Pezizomycotina</taxon>
        <taxon>Dothideomycetes</taxon>
        <taxon>Pleosporomycetidae</taxon>
        <taxon>Pleosporales</taxon>
        <taxon>Sporormiaceae</taxon>
        <taxon>Westerdykella</taxon>
    </lineage>
</organism>
<protein>
    <submittedName>
        <fullName evidence="2">Uncharacterized protein</fullName>
    </submittedName>
</protein>
<feature type="compositionally biased region" description="Acidic residues" evidence="1">
    <location>
        <begin position="65"/>
        <end position="76"/>
    </location>
</feature>
<keyword evidence="3" id="KW-1185">Reference proteome</keyword>
<evidence type="ECO:0000313" key="3">
    <source>
        <dbReference type="Proteomes" id="UP000800097"/>
    </source>
</evidence>
<evidence type="ECO:0000256" key="1">
    <source>
        <dbReference type="SAM" id="MobiDB-lite"/>
    </source>
</evidence>
<feature type="compositionally biased region" description="Polar residues" evidence="1">
    <location>
        <begin position="136"/>
        <end position="145"/>
    </location>
</feature>
<name>A0A6A6J8Y6_WESOR</name>
<dbReference type="RefSeq" id="XP_033650569.1">
    <property type="nucleotide sequence ID" value="XM_033799959.1"/>
</dbReference>
<proteinExistence type="predicted"/>
<dbReference type="AlphaFoldDB" id="A0A6A6J8Y6"/>